<dbReference type="EMBL" id="BLXT01004211">
    <property type="protein sequence ID" value="GFO10745.1"/>
    <property type="molecule type" value="Genomic_DNA"/>
</dbReference>
<organism evidence="1 2">
    <name type="scientific">Plakobranchus ocellatus</name>
    <dbReference type="NCBI Taxonomy" id="259542"/>
    <lineage>
        <taxon>Eukaryota</taxon>
        <taxon>Metazoa</taxon>
        <taxon>Spiralia</taxon>
        <taxon>Lophotrochozoa</taxon>
        <taxon>Mollusca</taxon>
        <taxon>Gastropoda</taxon>
        <taxon>Heterobranchia</taxon>
        <taxon>Euthyneura</taxon>
        <taxon>Panpulmonata</taxon>
        <taxon>Sacoglossa</taxon>
        <taxon>Placobranchoidea</taxon>
        <taxon>Plakobranchidae</taxon>
        <taxon>Plakobranchus</taxon>
    </lineage>
</organism>
<dbReference type="Proteomes" id="UP000735302">
    <property type="component" value="Unassembled WGS sequence"/>
</dbReference>
<keyword evidence="2" id="KW-1185">Reference proteome</keyword>
<proteinExistence type="predicted"/>
<reference evidence="1 2" key="1">
    <citation type="journal article" date="2021" name="Elife">
        <title>Chloroplast acquisition without the gene transfer in kleptoplastic sea slugs, Plakobranchus ocellatus.</title>
        <authorList>
            <person name="Maeda T."/>
            <person name="Takahashi S."/>
            <person name="Yoshida T."/>
            <person name="Shimamura S."/>
            <person name="Takaki Y."/>
            <person name="Nagai Y."/>
            <person name="Toyoda A."/>
            <person name="Suzuki Y."/>
            <person name="Arimoto A."/>
            <person name="Ishii H."/>
            <person name="Satoh N."/>
            <person name="Nishiyama T."/>
            <person name="Hasebe M."/>
            <person name="Maruyama T."/>
            <person name="Minagawa J."/>
            <person name="Obokata J."/>
            <person name="Shigenobu S."/>
        </authorList>
    </citation>
    <scope>NUCLEOTIDE SEQUENCE [LARGE SCALE GENOMIC DNA]</scope>
</reference>
<evidence type="ECO:0000313" key="2">
    <source>
        <dbReference type="Proteomes" id="UP000735302"/>
    </source>
</evidence>
<comment type="caution">
    <text evidence="1">The sequence shown here is derived from an EMBL/GenBank/DDBJ whole genome shotgun (WGS) entry which is preliminary data.</text>
</comment>
<accession>A0AAV4ATV4</accession>
<protein>
    <submittedName>
        <fullName evidence="1">Uncharacterized protein</fullName>
    </submittedName>
</protein>
<sequence>MVEILKAKLDQEEEEDWFLYIASPQHGDRRLFRLSVRPGYRWLGSNPRQKGPCRFQGGLAGHCATDAPLEEISDMDNRQAGEQCCLLFLQPTSVN</sequence>
<dbReference type="AlphaFoldDB" id="A0AAV4ATV4"/>
<name>A0AAV4ATV4_9GAST</name>
<gene>
    <name evidence="1" type="ORF">PoB_003725000</name>
</gene>
<evidence type="ECO:0000313" key="1">
    <source>
        <dbReference type="EMBL" id="GFO10745.1"/>
    </source>
</evidence>